<evidence type="ECO:0000256" key="3">
    <source>
        <dbReference type="ARBA" id="ARBA00023163"/>
    </source>
</evidence>
<dbReference type="Gene3D" id="3.40.630.30">
    <property type="match status" value="1"/>
</dbReference>
<keyword evidence="6" id="KW-1185">Reference proteome</keyword>
<keyword evidence="3" id="KW-0804">Transcription</keyword>
<evidence type="ECO:0000256" key="1">
    <source>
        <dbReference type="ARBA" id="ARBA00023015"/>
    </source>
</evidence>
<dbReference type="SUPFAM" id="SSF46785">
    <property type="entry name" value="Winged helix' DNA-binding domain"/>
    <property type="match status" value="1"/>
</dbReference>
<organism evidence="5 6">
    <name type="scientific">Desulfotignum phosphitoxidans DSM 13687</name>
    <dbReference type="NCBI Taxonomy" id="1286635"/>
    <lineage>
        <taxon>Bacteria</taxon>
        <taxon>Pseudomonadati</taxon>
        <taxon>Thermodesulfobacteriota</taxon>
        <taxon>Desulfobacteria</taxon>
        <taxon>Desulfobacterales</taxon>
        <taxon>Desulfobacteraceae</taxon>
        <taxon>Desulfotignum</taxon>
    </lineage>
</organism>
<dbReference type="SUPFAM" id="SSF55729">
    <property type="entry name" value="Acyl-CoA N-acyltransferases (Nat)"/>
    <property type="match status" value="1"/>
</dbReference>
<dbReference type="GO" id="GO:0003700">
    <property type="term" value="F:DNA-binding transcription factor activity"/>
    <property type="evidence" value="ECO:0007669"/>
    <property type="project" value="InterPro"/>
</dbReference>
<evidence type="ECO:0000313" key="5">
    <source>
        <dbReference type="EMBL" id="EMS77900.1"/>
    </source>
</evidence>
<comment type="caution">
    <text evidence="5">The sequence shown here is derived from an EMBL/GenBank/DDBJ whole genome shotgun (WGS) entry which is preliminary data.</text>
</comment>
<proteinExistence type="predicted"/>
<dbReference type="InterPro" id="IPR016181">
    <property type="entry name" value="Acyl_CoA_acyltransferase"/>
</dbReference>
<dbReference type="EMBL" id="APJX01000011">
    <property type="protein sequence ID" value="EMS77900.1"/>
    <property type="molecule type" value="Genomic_DNA"/>
</dbReference>
<dbReference type="Gene3D" id="1.10.10.10">
    <property type="entry name" value="Winged helix-like DNA-binding domain superfamily/Winged helix DNA-binding domain"/>
    <property type="match status" value="1"/>
</dbReference>
<dbReference type="OrthoDB" id="1431064at2"/>
<sequence length="318" mass="36568">MSLYKRTGALLFGTRLKRLSDKFFTDLSKIYRDQDIRFEASWFPVFYLLSSQKEVTISQIASELEITHPGASQIVTFLKKKGFVQIAQNKEDKRVKKVILTKSGKEKLHEIRPVWKALLETMNELPGIEGKPSNVLELLEELEKEMFRIDLVDLVEKKLQFDRFLEKIQIVPYTEAYHDALMSLALSWMAENPGTLPENVDWINRIHKAVYETQTHMILLAVHLERIIGACVAAIDSDTKTARLIFIFEEGQISDHIIQVLLDKTGFELAEKDISEITADVETANSNLLKLFQKNNFKLREIENGSAASFARLYRTMS</sequence>
<gene>
    <name evidence="5" type="ORF">Dpo_11c00420</name>
</gene>
<dbReference type="AlphaFoldDB" id="S0FT76"/>
<dbReference type="PANTHER" id="PTHR42756">
    <property type="entry name" value="TRANSCRIPTIONAL REGULATOR, MARR"/>
    <property type="match status" value="1"/>
</dbReference>
<evidence type="ECO:0000256" key="2">
    <source>
        <dbReference type="ARBA" id="ARBA00023125"/>
    </source>
</evidence>
<evidence type="ECO:0000259" key="4">
    <source>
        <dbReference type="PROSITE" id="PS50995"/>
    </source>
</evidence>
<dbReference type="SMART" id="SM00347">
    <property type="entry name" value="HTH_MARR"/>
    <property type="match status" value="1"/>
</dbReference>
<dbReference type="InterPro" id="IPR036388">
    <property type="entry name" value="WH-like_DNA-bd_sf"/>
</dbReference>
<feature type="domain" description="HTH marR-type" evidence="4">
    <location>
        <begin position="9"/>
        <end position="144"/>
    </location>
</feature>
<dbReference type="PROSITE" id="PS50995">
    <property type="entry name" value="HTH_MARR_2"/>
    <property type="match status" value="1"/>
</dbReference>
<dbReference type="Proteomes" id="UP000014216">
    <property type="component" value="Unassembled WGS sequence"/>
</dbReference>
<accession>S0FT76</accession>
<dbReference type="GO" id="GO:0003677">
    <property type="term" value="F:DNA binding"/>
    <property type="evidence" value="ECO:0007669"/>
    <property type="project" value="UniProtKB-KW"/>
</dbReference>
<evidence type="ECO:0000313" key="6">
    <source>
        <dbReference type="Proteomes" id="UP000014216"/>
    </source>
</evidence>
<name>S0FT76_9BACT</name>
<dbReference type="PANTHER" id="PTHR42756:SF1">
    <property type="entry name" value="TRANSCRIPTIONAL REPRESSOR OF EMRAB OPERON"/>
    <property type="match status" value="1"/>
</dbReference>
<dbReference type="RefSeq" id="WP_006968043.1">
    <property type="nucleotide sequence ID" value="NZ_APJX01000011.1"/>
</dbReference>
<reference evidence="5 6" key="1">
    <citation type="journal article" date="2013" name="Genome Announc.">
        <title>Draft Genome Sequence of Desulfotignum phosphitoxidans DSM 13687 Strain FiPS-3.</title>
        <authorList>
            <person name="Poehlein A."/>
            <person name="Daniel R."/>
            <person name="Simeonova D.D."/>
        </authorList>
    </citation>
    <scope>NUCLEOTIDE SEQUENCE [LARGE SCALE GENOMIC DNA]</scope>
    <source>
        <strain evidence="5 6">DSM 13687</strain>
    </source>
</reference>
<dbReference type="InterPro" id="IPR000835">
    <property type="entry name" value="HTH_MarR-typ"/>
</dbReference>
<protein>
    <submittedName>
        <fullName evidence="5">Transcriptional regulator, MarR family</fullName>
    </submittedName>
</protein>
<keyword evidence="2" id="KW-0238">DNA-binding</keyword>
<keyword evidence="1" id="KW-0805">Transcription regulation</keyword>
<dbReference type="InterPro" id="IPR036390">
    <property type="entry name" value="WH_DNA-bd_sf"/>
</dbReference>
<dbReference type="Pfam" id="PF12802">
    <property type="entry name" value="MarR_2"/>
    <property type="match status" value="1"/>
</dbReference>